<dbReference type="GO" id="GO:0009279">
    <property type="term" value="C:cell outer membrane"/>
    <property type="evidence" value="ECO:0007669"/>
    <property type="project" value="UniProtKB-SubCell"/>
</dbReference>
<dbReference type="InterPro" id="IPR033900">
    <property type="entry name" value="Gram_neg_porin_domain"/>
</dbReference>
<evidence type="ECO:0000256" key="4">
    <source>
        <dbReference type="ARBA" id="ARBA00022452"/>
    </source>
</evidence>
<gene>
    <name evidence="13" type="ORF">EV700_2078</name>
</gene>
<dbReference type="EMBL" id="SHKX01000012">
    <property type="protein sequence ID" value="RZU45259.1"/>
    <property type="molecule type" value="Genomic_DNA"/>
</dbReference>
<feature type="domain" description="Porin" evidence="12">
    <location>
        <begin position="9"/>
        <end position="334"/>
    </location>
</feature>
<comment type="caution">
    <text evidence="13">The sequence shown here is derived from an EMBL/GenBank/DDBJ whole genome shotgun (WGS) entry which is preliminary data.</text>
</comment>
<evidence type="ECO:0000256" key="1">
    <source>
        <dbReference type="ARBA" id="ARBA00004571"/>
    </source>
</evidence>
<evidence type="ECO:0000256" key="2">
    <source>
        <dbReference type="ARBA" id="ARBA00011233"/>
    </source>
</evidence>
<evidence type="ECO:0000256" key="6">
    <source>
        <dbReference type="ARBA" id="ARBA00022729"/>
    </source>
</evidence>
<keyword evidence="7" id="KW-0406">Ion transport</keyword>
<keyword evidence="9" id="KW-0472">Membrane</keyword>
<feature type="chain" id="PRO_5020780579" evidence="11">
    <location>
        <begin position="23"/>
        <end position="356"/>
    </location>
</feature>
<evidence type="ECO:0000256" key="5">
    <source>
        <dbReference type="ARBA" id="ARBA00022692"/>
    </source>
</evidence>
<dbReference type="Proteomes" id="UP000292423">
    <property type="component" value="Unassembled WGS sequence"/>
</dbReference>
<organism evidence="13 14">
    <name type="scientific">Fluviicoccus keumensis</name>
    <dbReference type="NCBI Taxonomy" id="1435465"/>
    <lineage>
        <taxon>Bacteria</taxon>
        <taxon>Pseudomonadati</taxon>
        <taxon>Pseudomonadota</taxon>
        <taxon>Gammaproteobacteria</taxon>
        <taxon>Moraxellales</taxon>
        <taxon>Moraxellaceae</taxon>
        <taxon>Fluviicoccus</taxon>
    </lineage>
</organism>
<keyword evidence="3" id="KW-0813">Transport</keyword>
<keyword evidence="10" id="KW-0998">Cell outer membrane</keyword>
<dbReference type="OrthoDB" id="8957883at2"/>
<name>A0A4Q7Z6H7_9GAMM</name>
<evidence type="ECO:0000259" key="12">
    <source>
        <dbReference type="Pfam" id="PF13609"/>
    </source>
</evidence>
<dbReference type="InterPro" id="IPR001702">
    <property type="entry name" value="Porin_Gram-ve"/>
</dbReference>
<evidence type="ECO:0000256" key="11">
    <source>
        <dbReference type="SAM" id="SignalP"/>
    </source>
</evidence>
<dbReference type="PRINTS" id="PR00182">
    <property type="entry name" value="ECOLNEIPORIN"/>
</dbReference>
<keyword evidence="6 11" id="KW-0732">Signal</keyword>
<dbReference type="PANTHER" id="PTHR34501">
    <property type="entry name" value="PROTEIN YDDL-RELATED"/>
    <property type="match status" value="1"/>
</dbReference>
<evidence type="ECO:0000313" key="13">
    <source>
        <dbReference type="EMBL" id="RZU45259.1"/>
    </source>
</evidence>
<dbReference type="GO" id="GO:0034220">
    <property type="term" value="P:monoatomic ion transmembrane transport"/>
    <property type="evidence" value="ECO:0007669"/>
    <property type="project" value="InterPro"/>
</dbReference>
<dbReference type="InterPro" id="IPR050298">
    <property type="entry name" value="Gram-neg_bact_OMP"/>
</dbReference>
<keyword evidence="14" id="KW-1185">Reference proteome</keyword>
<reference evidence="13 14" key="1">
    <citation type="submission" date="2019-02" db="EMBL/GenBank/DDBJ databases">
        <title>Genomic Encyclopedia of Type Strains, Phase IV (KMG-IV): sequencing the most valuable type-strain genomes for metagenomic binning, comparative biology and taxonomic classification.</title>
        <authorList>
            <person name="Goeker M."/>
        </authorList>
    </citation>
    <scope>NUCLEOTIDE SEQUENCE [LARGE SCALE GENOMIC DNA]</scope>
    <source>
        <strain evidence="13 14">DSM 105135</strain>
    </source>
</reference>
<evidence type="ECO:0000256" key="7">
    <source>
        <dbReference type="ARBA" id="ARBA00023065"/>
    </source>
</evidence>
<keyword evidence="8" id="KW-0626">Porin</keyword>
<dbReference type="Pfam" id="PF13609">
    <property type="entry name" value="Porin_4"/>
    <property type="match status" value="1"/>
</dbReference>
<comment type="subunit">
    <text evidence="2">Homotrimer.</text>
</comment>
<dbReference type="RefSeq" id="WP_130413411.1">
    <property type="nucleotide sequence ID" value="NZ_SHKX01000012.1"/>
</dbReference>
<dbReference type="SUPFAM" id="SSF56935">
    <property type="entry name" value="Porins"/>
    <property type="match status" value="1"/>
</dbReference>
<evidence type="ECO:0000256" key="8">
    <source>
        <dbReference type="ARBA" id="ARBA00023114"/>
    </source>
</evidence>
<evidence type="ECO:0000256" key="9">
    <source>
        <dbReference type="ARBA" id="ARBA00023136"/>
    </source>
</evidence>
<comment type="subcellular location">
    <subcellularLocation>
        <location evidence="1">Cell outer membrane</location>
        <topology evidence="1">Multi-pass membrane protein</topology>
    </subcellularLocation>
</comment>
<dbReference type="GO" id="GO:0046930">
    <property type="term" value="C:pore complex"/>
    <property type="evidence" value="ECO:0007669"/>
    <property type="project" value="UniProtKB-KW"/>
</dbReference>
<dbReference type="InterPro" id="IPR023614">
    <property type="entry name" value="Porin_dom_sf"/>
</dbReference>
<dbReference type="AlphaFoldDB" id="A0A4Q7Z6H7"/>
<evidence type="ECO:0000313" key="14">
    <source>
        <dbReference type="Proteomes" id="UP000292423"/>
    </source>
</evidence>
<dbReference type="GO" id="GO:0015288">
    <property type="term" value="F:porin activity"/>
    <property type="evidence" value="ECO:0007669"/>
    <property type="project" value="UniProtKB-KW"/>
</dbReference>
<keyword evidence="5" id="KW-0812">Transmembrane</keyword>
<evidence type="ECO:0000256" key="10">
    <source>
        <dbReference type="ARBA" id="ARBA00023237"/>
    </source>
</evidence>
<protein>
    <submittedName>
        <fullName evidence="13">Putative porin</fullName>
    </submittedName>
</protein>
<evidence type="ECO:0000256" key="3">
    <source>
        <dbReference type="ARBA" id="ARBA00022448"/>
    </source>
</evidence>
<proteinExistence type="predicted"/>
<keyword evidence="4" id="KW-1134">Transmembrane beta strand</keyword>
<dbReference type="CDD" id="cd00342">
    <property type="entry name" value="gram_neg_porins"/>
    <property type="match status" value="1"/>
</dbReference>
<feature type="signal peptide" evidence="11">
    <location>
        <begin position="1"/>
        <end position="22"/>
    </location>
</feature>
<sequence>MKRNLLALAVGAAVLLPLTAQATPTVYGRLNLSVDYTKMNDKTVSPSVKSSNWEVNSNASRVGIKGSEKLSDDFTAVYKAEWEVSGDTQGVADLTGRERYVGLKHGNLGTIRLGAIDSPLKTSEDQVDVFNDLNNLDMKNFISGQTRLNNSINYVSPKILDVFGANVTLQPGESGKLPANSKNHLADAYSAAFSYEDDSLYLSAAFDKKVSSTISANAAANLGIVTTAPRDATRLVARYKMGDFVVAGLIQKSKLNKSADKADESAIVLSAAYTMDKLTYKGEIISASVKGNNAAAIVAAAPEEKDKISLIGVGVDYAYTQNTKVFANLASGKDKYSNGGGSETGMQLGTGVEVRF</sequence>
<dbReference type="Gene3D" id="2.40.160.10">
    <property type="entry name" value="Porin"/>
    <property type="match status" value="1"/>
</dbReference>
<dbReference type="PANTHER" id="PTHR34501:SF9">
    <property type="entry name" value="MAJOR OUTER MEMBRANE PROTEIN P.IA"/>
    <property type="match status" value="1"/>
</dbReference>
<accession>A0A4Q7Z6H7</accession>